<dbReference type="AlphaFoldDB" id="A0A813DGN1"/>
<feature type="non-terminal residue" evidence="2">
    <location>
        <position position="1"/>
    </location>
</feature>
<evidence type="ECO:0000313" key="3">
    <source>
        <dbReference type="Proteomes" id="UP000654075"/>
    </source>
</evidence>
<comment type="caution">
    <text evidence="2">The sequence shown here is derived from an EMBL/GenBank/DDBJ whole genome shotgun (WGS) entry which is preliminary data.</text>
</comment>
<reference evidence="2" key="1">
    <citation type="submission" date="2021-02" db="EMBL/GenBank/DDBJ databases">
        <authorList>
            <person name="Dougan E. K."/>
            <person name="Rhodes N."/>
            <person name="Thang M."/>
            <person name="Chan C."/>
        </authorList>
    </citation>
    <scope>NUCLEOTIDE SEQUENCE</scope>
</reference>
<feature type="compositionally biased region" description="Polar residues" evidence="1">
    <location>
        <begin position="164"/>
        <end position="174"/>
    </location>
</feature>
<organism evidence="2 3">
    <name type="scientific">Polarella glacialis</name>
    <name type="common">Dinoflagellate</name>
    <dbReference type="NCBI Taxonomy" id="89957"/>
    <lineage>
        <taxon>Eukaryota</taxon>
        <taxon>Sar</taxon>
        <taxon>Alveolata</taxon>
        <taxon>Dinophyceae</taxon>
        <taxon>Suessiales</taxon>
        <taxon>Suessiaceae</taxon>
        <taxon>Polarella</taxon>
    </lineage>
</organism>
<evidence type="ECO:0000256" key="1">
    <source>
        <dbReference type="SAM" id="MobiDB-lite"/>
    </source>
</evidence>
<feature type="region of interest" description="Disordered" evidence="1">
    <location>
        <begin position="148"/>
        <end position="174"/>
    </location>
</feature>
<gene>
    <name evidence="2" type="ORF">PGLA1383_LOCUS4542</name>
</gene>
<name>A0A813DGN1_POLGL</name>
<keyword evidence="3" id="KW-1185">Reference proteome</keyword>
<proteinExistence type="predicted"/>
<dbReference type="Proteomes" id="UP000654075">
    <property type="component" value="Unassembled WGS sequence"/>
</dbReference>
<sequence>FEATWMCVASQKDAGSHNLCCGHGSHGGRAAECRSSQSDVLDPARGTVAACRSAQEVLCSCPYCWGSQGEKALKWCSTRPLAWSQDGCTGRLLPFETQEVPFWRQKMDYFIQRGYKDSKTGKIGFNSTSAIDTGLVCRDAVRRQPAARGGKRMSLYQLPGDRATTPTTSLLSPH</sequence>
<accession>A0A813DGN1</accession>
<evidence type="ECO:0000313" key="2">
    <source>
        <dbReference type="EMBL" id="CAE8585638.1"/>
    </source>
</evidence>
<dbReference type="EMBL" id="CAJNNV010001712">
    <property type="protein sequence ID" value="CAE8585638.1"/>
    <property type="molecule type" value="Genomic_DNA"/>
</dbReference>
<protein>
    <submittedName>
        <fullName evidence="2">Uncharacterized protein</fullName>
    </submittedName>
</protein>